<comment type="caution">
    <text evidence="1">The sequence shown here is derived from an EMBL/GenBank/DDBJ whole genome shotgun (WGS) entry which is preliminary data.</text>
</comment>
<protein>
    <submittedName>
        <fullName evidence="1">Udp-glycosyltransferase 90a2</fullName>
    </submittedName>
</protein>
<reference evidence="1" key="2">
    <citation type="journal article" date="2018" name="Sci. Data">
        <title>The draft genome sequence of cork oak.</title>
        <authorList>
            <person name="Ramos A.M."/>
            <person name="Usie A."/>
            <person name="Barbosa P."/>
            <person name="Barros P.M."/>
            <person name="Capote T."/>
            <person name="Chaves I."/>
            <person name="Simoes F."/>
            <person name="Abreu I."/>
            <person name="Carrasquinho I."/>
            <person name="Faro C."/>
            <person name="Guimaraes J.B."/>
            <person name="Mendonca D."/>
            <person name="Nobrega F."/>
            <person name="Rodrigues L."/>
            <person name="Saibo N.J.M."/>
            <person name="Varela M.C."/>
            <person name="Egas C."/>
            <person name="Matos J."/>
            <person name="Miguel C.M."/>
            <person name="Oliveira M.M."/>
            <person name="Ricardo C.P."/>
            <person name="Goncalves S."/>
        </authorList>
    </citation>
    <scope>NUCLEOTIDE SEQUENCE [LARGE SCALE GENOMIC DNA]</scope>
    <source>
        <strain evidence="1">HL8</strain>
    </source>
</reference>
<dbReference type="AlphaFoldDB" id="A0AAW0M1Z6"/>
<name>A0AAW0M1Z6_QUESU</name>
<reference evidence="1" key="3">
    <citation type="submission" date="2023-07" db="EMBL/GenBank/DDBJ databases">
        <title>An improved reference 1 genome and first organelle genomes of Quercus suber.</title>
        <authorList>
            <consortium name="Genosuber Consortium"/>
            <person name="Usie A."/>
            <person name="Serra O."/>
            <person name="Barros P."/>
        </authorList>
    </citation>
    <scope>NUCLEOTIDE SEQUENCE</scope>
    <source>
        <strain evidence="1">HL8</strain>
        <tissue evidence="1">Leaves</tissue>
    </source>
</reference>
<reference evidence="1" key="1">
    <citation type="submission" date="2017-12" db="EMBL/GenBank/DDBJ databases">
        <authorList>
            <person name="Barbosa P."/>
            <person name="Usie A."/>
            <person name="Ramos A.M."/>
        </authorList>
    </citation>
    <scope>NUCLEOTIDE SEQUENCE</scope>
    <source>
        <strain evidence="1">HL8</strain>
        <tissue evidence="1">Leaves</tissue>
    </source>
</reference>
<accession>A0AAW0M1Z6</accession>
<dbReference type="EMBL" id="PKMF04000032">
    <property type="protein sequence ID" value="KAK7856888.1"/>
    <property type="molecule type" value="Genomic_DNA"/>
</dbReference>
<proteinExistence type="predicted"/>
<dbReference type="Gene3D" id="3.40.50.2000">
    <property type="entry name" value="Glycogen Phosphorylase B"/>
    <property type="match status" value="1"/>
</dbReference>
<evidence type="ECO:0000313" key="1">
    <source>
        <dbReference type="EMBL" id="KAK7856888.1"/>
    </source>
</evidence>
<sequence length="78" mass="8716">MGLGAGLVVPERDVEGEKIMTIDRGVICERVKELMEGEKERKVKERAQELGQLARHAVEKGGSRKKLDELIAQLTNNM</sequence>
<dbReference type="SUPFAM" id="SSF53756">
    <property type="entry name" value="UDP-Glycosyltransferase/glycogen phosphorylase"/>
    <property type="match status" value="1"/>
</dbReference>
<organism evidence="1">
    <name type="scientific">Quercus suber</name>
    <name type="common">Cork oak</name>
    <dbReference type="NCBI Taxonomy" id="58331"/>
    <lineage>
        <taxon>Eukaryota</taxon>
        <taxon>Viridiplantae</taxon>
        <taxon>Streptophyta</taxon>
        <taxon>Embryophyta</taxon>
        <taxon>Tracheophyta</taxon>
        <taxon>Spermatophyta</taxon>
        <taxon>Magnoliopsida</taxon>
        <taxon>eudicotyledons</taxon>
        <taxon>Gunneridae</taxon>
        <taxon>Pentapetalae</taxon>
        <taxon>rosids</taxon>
        <taxon>fabids</taxon>
        <taxon>Fagales</taxon>
        <taxon>Fagaceae</taxon>
        <taxon>Quercus</taxon>
    </lineage>
</organism>
<gene>
    <name evidence="1" type="primary">UGT90A2_0</name>
    <name evidence="1" type="ORF">CFP56_020940</name>
</gene>